<proteinExistence type="predicted"/>
<evidence type="ECO:0000313" key="1">
    <source>
        <dbReference type="EMBL" id="NSL85335.1"/>
    </source>
</evidence>
<dbReference type="Proteomes" id="UP000281028">
    <property type="component" value="Unassembled WGS sequence"/>
</dbReference>
<organism evidence="1 2">
    <name type="scientific">Chitinophaga solisilvae</name>
    <dbReference type="NCBI Taxonomy" id="1233460"/>
    <lineage>
        <taxon>Bacteria</taxon>
        <taxon>Pseudomonadati</taxon>
        <taxon>Bacteroidota</taxon>
        <taxon>Chitinophagia</taxon>
        <taxon>Chitinophagales</taxon>
        <taxon>Chitinophagaceae</taxon>
        <taxon>Chitinophaga</taxon>
    </lineage>
</organism>
<accession>A0A3S1CV77</accession>
<dbReference type="EMBL" id="RIAR02000001">
    <property type="protein sequence ID" value="NSL85335.1"/>
    <property type="molecule type" value="Genomic_DNA"/>
</dbReference>
<sequence length="100" mass="11195">MDRSTSNSVAKGDYDLNWFKKTMGTNKQYASLMGRDEQLTTNTSSATYTKYNPNTRISFVLGFKNNVNMTVMEAINVINASSQKINGVPELFTGQLLNKK</sequence>
<evidence type="ECO:0000313" key="2">
    <source>
        <dbReference type="Proteomes" id="UP000281028"/>
    </source>
</evidence>
<reference evidence="1" key="1">
    <citation type="submission" date="2020-05" db="EMBL/GenBank/DDBJ databases">
        <title>Chitinophaga laudate sp. nov., isolated from a tropical peat swamp.</title>
        <authorList>
            <person name="Goh C.B.S."/>
            <person name="Lee M.S."/>
            <person name="Parimannan S."/>
            <person name="Pasbakhsh P."/>
            <person name="Yule C.M."/>
            <person name="Rajandas H."/>
            <person name="Loke S."/>
            <person name="Croft L."/>
            <person name="Tan J.B.L."/>
        </authorList>
    </citation>
    <scope>NUCLEOTIDE SEQUENCE</scope>
    <source>
        <strain evidence="1">Mgbs1</strain>
    </source>
</reference>
<protein>
    <submittedName>
        <fullName evidence="1">Uncharacterized protein</fullName>
    </submittedName>
</protein>
<dbReference type="AlphaFoldDB" id="A0A3S1CV77"/>
<gene>
    <name evidence="1" type="ORF">ECE50_000730</name>
</gene>
<keyword evidence="2" id="KW-1185">Reference proteome</keyword>
<comment type="caution">
    <text evidence="1">The sequence shown here is derived from an EMBL/GenBank/DDBJ whole genome shotgun (WGS) entry which is preliminary data.</text>
</comment>
<name>A0A3S1CV77_9BACT</name>